<evidence type="ECO:0000313" key="3">
    <source>
        <dbReference type="Proteomes" id="UP000008370"/>
    </source>
</evidence>
<sequence length="260" mass="27848">MHDKLSEAVKLYDKLLTAQVTHPPWRAASTQPTPAPYSPQYQAQSTYGQWSIPAQAAAASPQAQTAQVSYYAGPERQSNGVAAGQSTAYGAPPQQATPLEYAQYNQQSSSYGVASPTSVSIPQYQGYAPPAEAPPAIPAPATVQSPPPSQQQYQTAPQTPVFTSSMQPPATSPPSQTPLVRHNTVSAYHPSQQANPQAQYLSRAKTVSHSPQQLQQLQQAAVPQQLPNFPIVPTAPPQGYQTYTPPTPVEPEREALLIDL</sequence>
<feature type="region of interest" description="Disordered" evidence="1">
    <location>
        <begin position="124"/>
        <end position="180"/>
    </location>
</feature>
<dbReference type="InParanoid" id="K5VC88"/>
<dbReference type="GeneID" id="18913838"/>
<name>K5VC88_PHACS</name>
<protein>
    <submittedName>
        <fullName evidence="2">Uncharacterized protein</fullName>
    </submittedName>
</protein>
<keyword evidence="3" id="KW-1185">Reference proteome</keyword>
<organism evidence="2 3">
    <name type="scientific">Phanerochaete carnosa (strain HHB-10118-sp)</name>
    <name type="common">White-rot fungus</name>
    <name type="synonym">Peniophora carnosa</name>
    <dbReference type="NCBI Taxonomy" id="650164"/>
    <lineage>
        <taxon>Eukaryota</taxon>
        <taxon>Fungi</taxon>
        <taxon>Dikarya</taxon>
        <taxon>Basidiomycota</taxon>
        <taxon>Agaricomycotina</taxon>
        <taxon>Agaricomycetes</taxon>
        <taxon>Polyporales</taxon>
        <taxon>Phanerochaetaceae</taxon>
        <taxon>Phanerochaete</taxon>
    </lineage>
</organism>
<dbReference type="KEGG" id="pco:PHACADRAFT_246548"/>
<evidence type="ECO:0000313" key="2">
    <source>
        <dbReference type="EMBL" id="EKM60541.1"/>
    </source>
</evidence>
<gene>
    <name evidence="2" type="ORF">PHACADRAFT_246548</name>
</gene>
<dbReference type="Proteomes" id="UP000008370">
    <property type="component" value="Unassembled WGS sequence"/>
</dbReference>
<dbReference type="AlphaFoldDB" id="K5VC88"/>
<evidence type="ECO:0000256" key="1">
    <source>
        <dbReference type="SAM" id="MobiDB-lite"/>
    </source>
</evidence>
<dbReference type="EMBL" id="JH930468">
    <property type="protein sequence ID" value="EKM60541.1"/>
    <property type="molecule type" value="Genomic_DNA"/>
</dbReference>
<proteinExistence type="predicted"/>
<dbReference type="OrthoDB" id="3270678at2759"/>
<feature type="compositionally biased region" description="Low complexity" evidence="1">
    <location>
        <begin position="139"/>
        <end position="169"/>
    </location>
</feature>
<reference evidence="2 3" key="1">
    <citation type="journal article" date="2012" name="BMC Genomics">
        <title>Comparative genomics of the white-rot fungi, Phanerochaete carnosa and P. chrysosporium, to elucidate the genetic basis of the distinct wood types they colonize.</title>
        <authorList>
            <person name="Suzuki H."/>
            <person name="MacDonald J."/>
            <person name="Syed K."/>
            <person name="Salamov A."/>
            <person name="Hori C."/>
            <person name="Aerts A."/>
            <person name="Henrissat B."/>
            <person name="Wiebenga A."/>
            <person name="vanKuyk P.A."/>
            <person name="Barry K."/>
            <person name="Lindquist E."/>
            <person name="LaButti K."/>
            <person name="Lapidus A."/>
            <person name="Lucas S."/>
            <person name="Coutinho P."/>
            <person name="Gong Y."/>
            <person name="Samejima M."/>
            <person name="Mahadevan R."/>
            <person name="Abou-Zaid M."/>
            <person name="de Vries R.P."/>
            <person name="Igarashi K."/>
            <person name="Yadav J.S."/>
            <person name="Grigoriev I.V."/>
            <person name="Master E.R."/>
        </authorList>
    </citation>
    <scope>NUCLEOTIDE SEQUENCE [LARGE SCALE GENOMIC DNA]</scope>
    <source>
        <strain evidence="2 3">HHB-10118-sp</strain>
    </source>
</reference>
<dbReference type="HOGENOM" id="CLU_1070003_0_0_1"/>
<dbReference type="RefSeq" id="XP_007389995.1">
    <property type="nucleotide sequence ID" value="XM_007389933.1"/>
</dbReference>
<dbReference type="STRING" id="650164.K5VC88"/>
<feature type="region of interest" description="Disordered" evidence="1">
    <location>
        <begin position="227"/>
        <end position="251"/>
    </location>
</feature>
<accession>K5VC88</accession>